<sequence>MSIRIRLENFIDATREHIYTMGSGRYRVSPVDFDQLYQLYQEDTSSKGLYEFIVDHSITHNIASRLGCRPVDVLAAMVGKTADASQQELDAEIALRQAAEKKVAEELEKAKADAEKQKADKT</sequence>
<organism evidence="1 2">
    <name type="scientific">Hypoxylon rubiginosum</name>
    <dbReference type="NCBI Taxonomy" id="110542"/>
    <lineage>
        <taxon>Eukaryota</taxon>
        <taxon>Fungi</taxon>
        <taxon>Dikarya</taxon>
        <taxon>Ascomycota</taxon>
        <taxon>Pezizomycotina</taxon>
        <taxon>Sordariomycetes</taxon>
        <taxon>Xylariomycetidae</taxon>
        <taxon>Xylariales</taxon>
        <taxon>Hypoxylaceae</taxon>
        <taxon>Hypoxylon</taxon>
    </lineage>
</organism>
<comment type="caution">
    <text evidence="1">The sequence shown here is derived from an EMBL/GenBank/DDBJ whole genome shotgun (WGS) entry which is preliminary data.</text>
</comment>
<dbReference type="Proteomes" id="UP001497680">
    <property type="component" value="Unassembled WGS sequence"/>
</dbReference>
<proteinExistence type="predicted"/>
<gene>
    <name evidence="1" type="ORF">F4821DRAFT_279158</name>
</gene>
<reference evidence="1 2" key="1">
    <citation type="journal article" date="2022" name="New Phytol.">
        <title>Ecological generalism drives hyperdiversity of secondary metabolite gene clusters in xylarialean endophytes.</title>
        <authorList>
            <person name="Franco M.E.E."/>
            <person name="Wisecaver J.H."/>
            <person name="Arnold A.E."/>
            <person name="Ju Y.M."/>
            <person name="Slot J.C."/>
            <person name="Ahrendt S."/>
            <person name="Moore L.P."/>
            <person name="Eastman K.E."/>
            <person name="Scott K."/>
            <person name="Konkel Z."/>
            <person name="Mondo S.J."/>
            <person name="Kuo A."/>
            <person name="Hayes R.D."/>
            <person name="Haridas S."/>
            <person name="Andreopoulos B."/>
            <person name="Riley R."/>
            <person name="LaButti K."/>
            <person name="Pangilinan J."/>
            <person name="Lipzen A."/>
            <person name="Amirebrahimi M."/>
            <person name="Yan J."/>
            <person name="Adam C."/>
            <person name="Keymanesh K."/>
            <person name="Ng V."/>
            <person name="Louie K."/>
            <person name="Northen T."/>
            <person name="Drula E."/>
            <person name="Henrissat B."/>
            <person name="Hsieh H.M."/>
            <person name="Youens-Clark K."/>
            <person name="Lutzoni F."/>
            <person name="Miadlikowska J."/>
            <person name="Eastwood D.C."/>
            <person name="Hamelin R.C."/>
            <person name="Grigoriev I.V."/>
            <person name="U'Ren J.M."/>
        </authorList>
    </citation>
    <scope>NUCLEOTIDE SEQUENCE [LARGE SCALE GENOMIC DNA]</scope>
    <source>
        <strain evidence="1 2">ER1909</strain>
    </source>
</reference>
<evidence type="ECO:0000313" key="1">
    <source>
        <dbReference type="EMBL" id="KAI6085638.1"/>
    </source>
</evidence>
<keyword evidence="2" id="KW-1185">Reference proteome</keyword>
<name>A0ACC0CZ28_9PEZI</name>
<protein>
    <submittedName>
        <fullName evidence="1">Uncharacterized protein</fullName>
    </submittedName>
</protein>
<evidence type="ECO:0000313" key="2">
    <source>
        <dbReference type="Proteomes" id="UP001497680"/>
    </source>
</evidence>
<accession>A0ACC0CZ28</accession>
<dbReference type="EMBL" id="MU394323">
    <property type="protein sequence ID" value="KAI6085638.1"/>
    <property type="molecule type" value="Genomic_DNA"/>
</dbReference>